<evidence type="ECO:0000256" key="1">
    <source>
        <dbReference type="SAM" id="MobiDB-lite"/>
    </source>
</evidence>
<dbReference type="KEGG" id="mlj:MLAC_02060"/>
<evidence type="ECO:0000313" key="3">
    <source>
        <dbReference type="Proteomes" id="UP000466396"/>
    </source>
</evidence>
<evidence type="ECO:0000313" key="2">
    <source>
        <dbReference type="EMBL" id="BBX94912.1"/>
    </source>
</evidence>
<feature type="compositionally biased region" description="Low complexity" evidence="1">
    <location>
        <begin position="1"/>
        <end position="20"/>
    </location>
</feature>
<keyword evidence="3" id="KW-1185">Reference proteome</keyword>
<feature type="region of interest" description="Disordered" evidence="1">
    <location>
        <begin position="1"/>
        <end position="29"/>
    </location>
</feature>
<reference evidence="2 3" key="1">
    <citation type="journal article" date="2019" name="Emerg. Microbes Infect.">
        <title>Comprehensive subspecies identification of 175 nontuberculous mycobacteria species based on 7547 genomic profiles.</title>
        <authorList>
            <person name="Matsumoto Y."/>
            <person name="Kinjo T."/>
            <person name="Motooka D."/>
            <person name="Nabeya D."/>
            <person name="Jung N."/>
            <person name="Uechi K."/>
            <person name="Horii T."/>
            <person name="Iida T."/>
            <person name="Fujita J."/>
            <person name="Nakamura S."/>
        </authorList>
    </citation>
    <scope>NUCLEOTIDE SEQUENCE [LARGE SCALE GENOMIC DNA]</scope>
    <source>
        <strain evidence="2 3">JCM 15657</strain>
    </source>
</reference>
<organism evidence="2 3">
    <name type="scientific">Mycobacterium lacus</name>
    <dbReference type="NCBI Taxonomy" id="169765"/>
    <lineage>
        <taxon>Bacteria</taxon>
        <taxon>Bacillati</taxon>
        <taxon>Actinomycetota</taxon>
        <taxon>Actinomycetes</taxon>
        <taxon>Mycobacteriales</taxon>
        <taxon>Mycobacteriaceae</taxon>
        <taxon>Mycobacterium</taxon>
    </lineage>
</organism>
<dbReference type="Proteomes" id="UP000466396">
    <property type="component" value="Chromosome"/>
</dbReference>
<gene>
    <name evidence="2" type="ORF">MLAC_02060</name>
</gene>
<protein>
    <submittedName>
        <fullName evidence="2">Uncharacterized protein</fullName>
    </submittedName>
</protein>
<proteinExistence type="predicted"/>
<accession>A0A7I7NE00</accession>
<name>A0A7I7NE00_9MYCO</name>
<feature type="region of interest" description="Disordered" evidence="1">
    <location>
        <begin position="64"/>
        <end position="85"/>
    </location>
</feature>
<sequence>MELNSPASASQAAAAASIDPAPGPAYMRPELISGGSAAYTMWQSCQRVAIALAASVAAQEPPPVPRVVTKHMTPECSHGTTMSVD</sequence>
<dbReference type="AlphaFoldDB" id="A0A7I7NE00"/>
<dbReference type="EMBL" id="AP022581">
    <property type="protein sequence ID" value="BBX94912.1"/>
    <property type="molecule type" value="Genomic_DNA"/>
</dbReference>